<dbReference type="InterPro" id="IPR008250">
    <property type="entry name" value="ATPase_P-typ_transduc_dom_A_sf"/>
</dbReference>
<evidence type="ECO:0000256" key="8">
    <source>
        <dbReference type="ARBA" id="ARBA00049360"/>
    </source>
</evidence>
<keyword evidence="4" id="KW-0067">ATP-binding</keyword>
<evidence type="ECO:0000256" key="7">
    <source>
        <dbReference type="ARBA" id="ARBA00023136"/>
    </source>
</evidence>
<keyword evidence="2 9" id="KW-0812">Transmembrane</keyword>
<dbReference type="Pfam" id="PF13246">
    <property type="entry name" value="Cation_ATPase"/>
    <property type="match status" value="1"/>
</dbReference>
<dbReference type="Gene3D" id="3.40.1110.10">
    <property type="entry name" value="Calcium-transporting ATPase, cytoplasmic domain N"/>
    <property type="match status" value="1"/>
</dbReference>
<dbReference type="GO" id="GO:0005886">
    <property type="term" value="C:plasma membrane"/>
    <property type="evidence" value="ECO:0007669"/>
    <property type="project" value="UniProtKB-SubCell"/>
</dbReference>
<feature type="transmembrane region" description="Helical" evidence="9">
    <location>
        <begin position="639"/>
        <end position="659"/>
    </location>
</feature>
<evidence type="ECO:0000256" key="5">
    <source>
        <dbReference type="ARBA" id="ARBA00022967"/>
    </source>
</evidence>
<dbReference type="Pfam" id="PF00689">
    <property type="entry name" value="Cation_ATPase_C"/>
    <property type="match status" value="1"/>
</dbReference>
<dbReference type="InterPro" id="IPR006068">
    <property type="entry name" value="ATPase_P-typ_cation-transptr_C"/>
</dbReference>
<proteinExistence type="predicted"/>
<dbReference type="GO" id="GO:0016887">
    <property type="term" value="F:ATP hydrolysis activity"/>
    <property type="evidence" value="ECO:0007669"/>
    <property type="project" value="InterPro"/>
</dbReference>
<feature type="domain" description="Cation-transporting P-type ATPase C-terminal" evidence="11">
    <location>
        <begin position="637"/>
        <end position="797"/>
    </location>
</feature>
<feature type="domain" description="P-type ATPase A" evidence="10">
    <location>
        <begin position="60"/>
        <end position="160"/>
    </location>
</feature>
<dbReference type="Gene3D" id="1.20.1110.10">
    <property type="entry name" value="Calcium-transporting ATPase, transmembrane domain"/>
    <property type="match status" value="1"/>
</dbReference>
<dbReference type="PROSITE" id="PS00154">
    <property type="entry name" value="ATPASE_E1_E2"/>
    <property type="match status" value="1"/>
</dbReference>
<accession>A0A7Y9E9Q3</accession>
<comment type="subcellular location">
    <subcellularLocation>
        <location evidence="1">Cell membrane</location>
        <topology evidence="1">Multi-pass membrane protein</topology>
    </subcellularLocation>
</comment>
<keyword evidence="3" id="KW-0547">Nucleotide-binding</keyword>
<dbReference type="InterPro" id="IPR023214">
    <property type="entry name" value="HAD_sf"/>
</dbReference>
<evidence type="ECO:0000256" key="4">
    <source>
        <dbReference type="ARBA" id="ARBA00022840"/>
    </source>
</evidence>
<feature type="transmembrane region" description="Helical" evidence="9">
    <location>
        <begin position="210"/>
        <end position="232"/>
    </location>
</feature>
<reference evidence="12 13" key="1">
    <citation type="submission" date="2020-07" db="EMBL/GenBank/DDBJ databases">
        <title>Sequencing the genomes of 1000 actinobacteria strains.</title>
        <authorList>
            <person name="Klenk H.-P."/>
        </authorList>
    </citation>
    <scope>NUCLEOTIDE SEQUENCE [LARGE SCALE GENOMIC DNA]</scope>
    <source>
        <strain evidence="12 13">DSM 21350</strain>
    </source>
</reference>
<dbReference type="AlphaFoldDB" id="A0A7Y9E9Q3"/>
<keyword evidence="6 9" id="KW-1133">Transmembrane helix</keyword>
<dbReference type="InterPro" id="IPR023298">
    <property type="entry name" value="ATPase_P-typ_TM_dom_sf"/>
</dbReference>
<dbReference type="SUPFAM" id="SSF81665">
    <property type="entry name" value="Calcium ATPase, transmembrane domain M"/>
    <property type="match status" value="1"/>
</dbReference>
<dbReference type="EMBL" id="JACCBG010000001">
    <property type="protein sequence ID" value="NYD43679.1"/>
    <property type="molecule type" value="Genomic_DNA"/>
</dbReference>
<dbReference type="InterPro" id="IPR001757">
    <property type="entry name" value="P_typ_ATPase"/>
</dbReference>
<dbReference type="SFLD" id="SFLDF00027">
    <property type="entry name" value="p-type_atpase"/>
    <property type="match status" value="1"/>
</dbReference>
<dbReference type="InterPro" id="IPR059000">
    <property type="entry name" value="ATPase_P-type_domA"/>
</dbReference>
<dbReference type="InterPro" id="IPR018303">
    <property type="entry name" value="ATPase_P-typ_P_site"/>
</dbReference>
<dbReference type="SUPFAM" id="SSF81653">
    <property type="entry name" value="Calcium ATPase, transduction domain A"/>
    <property type="match status" value="1"/>
</dbReference>
<evidence type="ECO:0000256" key="6">
    <source>
        <dbReference type="ARBA" id="ARBA00022989"/>
    </source>
</evidence>
<feature type="transmembrane region" description="Helical" evidence="9">
    <location>
        <begin position="745"/>
        <end position="762"/>
    </location>
</feature>
<evidence type="ECO:0000259" key="10">
    <source>
        <dbReference type="Pfam" id="PF00122"/>
    </source>
</evidence>
<dbReference type="PANTHER" id="PTHR42861">
    <property type="entry name" value="CALCIUM-TRANSPORTING ATPASE"/>
    <property type="match status" value="1"/>
</dbReference>
<evidence type="ECO:0000313" key="13">
    <source>
        <dbReference type="Proteomes" id="UP000535511"/>
    </source>
</evidence>
<feature type="transmembrane region" description="Helical" evidence="9">
    <location>
        <begin position="181"/>
        <end position="198"/>
    </location>
</feature>
<evidence type="ECO:0000256" key="3">
    <source>
        <dbReference type="ARBA" id="ARBA00022741"/>
    </source>
</evidence>
<dbReference type="SFLD" id="SFLDS00003">
    <property type="entry name" value="Haloacid_Dehalogenase"/>
    <property type="match status" value="1"/>
</dbReference>
<evidence type="ECO:0000256" key="1">
    <source>
        <dbReference type="ARBA" id="ARBA00004651"/>
    </source>
</evidence>
<comment type="catalytic activity">
    <reaction evidence="8">
        <text>ATP + H2O = ADP + phosphate + H(+)</text>
        <dbReference type="Rhea" id="RHEA:13065"/>
        <dbReference type="ChEBI" id="CHEBI:15377"/>
        <dbReference type="ChEBI" id="CHEBI:15378"/>
        <dbReference type="ChEBI" id="CHEBI:30616"/>
        <dbReference type="ChEBI" id="CHEBI:43474"/>
        <dbReference type="ChEBI" id="CHEBI:456216"/>
    </reaction>
</comment>
<dbReference type="Proteomes" id="UP000535511">
    <property type="component" value="Unassembled WGS sequence"/>
</dbReference>
<feature type="transmembrane region" description="Helical" evidence="9">
    <location>
        <begin position="774"/>
        <end position="795"/>
    </location>
</feature>
<feature type="transmembrane region" description="Helical" evidence="9">
    <location>
        <begin position="712"/>
        <end position="733"/>
    </location>
</feature>
<dbReference type="InterPro" id="IPR044492">
    <property type="entry name" value="P_typ_ATPase_HD_dom"/>
</dbReference>
<protein>
    <submittedName>
        <fullName evidence="12">Ca2+-transporting ATPase</fullName>
    </submittedName>
</protein>
<dbReference type="InterPro" id="IPR023299">
    <property type="entry name" value="ATPase_P-typ_cyto_dom_N"/>
</dbReference>
<dbReference type="Gene3D" id="3.40.50.1000">
    <property type="entry name" value="HAD superfamily/HAD-like"/>
    <property type="match status" value="1"/>
</dbReference>
<name>A0A7Y9E9Q3_9ACTN</name>
<feature type="transmembrane region" description="Helical" evidence="9">
    <location>
        <begin position="612"/>
        <end position="633"/>
    </location>
</feature>
<evidence type="ECO:0000256" key="2">
    <source>
        <dbReference type="ARBA" id="ARBA00022692"/>
    </source>
</evidence>
<dbReference type="SUPFAM" id="SSF81660">
    <property type="entry name" value="Metal cation-transporting ATPase, ATP-binding domain N"/>
    <property type="match status" value="1"/>
</dbReference>
<keyword evidence="13" id="KW-1185">Reference proteome</keyword>
<organism evidence="12 13">
    <name type="scientific">Nocardioides panaciterrulae</name>
    <dbReference type="NCBI Taxonomy" id="661492"/>
    <lineage>
        <taxon>Bacteria</taxon>
        <taxon>Bacillati</taxon>
        <taxon>Actinomycetota</taxon>
        <taxon>Actinomycetes</taxon>
        <taxon>Propionibacteriales</taxon>
        <taxon>Nocardioidaceae</taxon>
        <taxon>Nocardioides</taxon>
    </lineage>
</organism>
<keyword evidence="7 9" id="KW-0472">Membrane</keyword>
<dbReference type="GO" id="GO:0005524">
    <property type="term" value="F:ATP binding"/>
    <property type="evidence" value="ECO:0007669"/>
    <property type="project" value="UniProtKB-KW"/>
</dbReference>
<feature type="transmembrane region" description="Helical" evidence="9">
    <location>
        <begin position="12"/>
        <end position="38"/>
    </location>
</feature>
<dbReference type="PRINTS" id="PR00119">
    <property type="entry name" value="CATATPASE"/>
</dbReference>
<dbReference type="PRINTS" id="PR00120">
    <property type="entry name" value="HATPASE"/>
</dbReference>
<dbReference type="SFLD" id="SFLDG00002">
    <property type="entry name" value="C1.7:_P-type_atpase_like"/>
    <property type="match status" value="1"/>
</dbReference>
<dbReference type="SUPFAM" id="SSF56784">
    <property type="entry name" value="HAD-like"/>
    <property type="match status" value="1"/>
</dbReference>
<evidence type="ECO:0000313" key="12">
    <source>
        <dbReference type="EMBL" id="NYD43679.1"/>
    </source>
</evidence>
<keyword evidence="5" id="KW-1278">Translocase</keyword>
<dbReference type="Gene3D" id="2.70.150.10">
    <property type="entry name" value="Calcium-transporting ATPase, cytoplasmic transduction domain A"/>
    <property type="match status" value="1"/>
</dbReference>
<feature type="transmembrane region" description="Helical" evidence="9">
    <location>
        <begin position="680"/>
        <end position="706"/>
    </location>
</feature>
<dbReference type="InterPro" id="IPR036412">
    <property type="entry name" value="HAD-like_sf"/>
</dbReference>
<sequence length="801" mass="83240">MLAQLRDPMILLLVAAGVVTVVVSDASDALVIALVVVVNTAVGVTQDARADQAIAELDELTAPVAEVVRDGHRQEVPAADVVPGDLVRLEAGAIVPADLRLLEAATLSVDEAAMTGESQPVDRVVGEELLAGTVTTRGRALGEVVRTGADSGLGRIAGLIGTARVRETPLQQRLRRLSRDLVLLVLAIGVVVVALGLLRGEPLVQTSILAVSLAVAAVPESLPAVVTISLALGAHRMAQRHALVRRLPAVETLGSVTVLASDKTGTLTQGRMVAGALWLPPAHLYDVSGTGYAPEGTLSPVGRDAPDGAIDRLLRDVTLCNDARLVEPADPAEPWGAAGDTLEAALLALSGKGGVEAVDAHRTWPREQEVPFEAERGWMSTTHRHRSGHPGLHVVKGAPEAVVDLVAPPAELRRLIATETARLADQGYRVIAVADAPSYDDGRVRPGTLELVGLVGIADPPREASSGVVADCHDAGIHIVLVTGDHPGTATAIARVLGIADDSTATITGPDVEDGLDPGELENTRVYARIRPEQKVAIVRALQERGEVVAMTGDGVNDAPALRTADIGVAMGRGGTEVARQAADLVLADDDLRTVVVAVEEGRRIYANIRTFLRYAVAGGTAEVLVVVLGPLVGLRLPLLPAQILWINLLTHGLPGVAFGTEPVRAASMHQPPRSPRESVLGGGLAAQIGWVGALIGVVSLGVGLWAHAVGWHVQSTVFLTLGVAQLGVALALRAPGRRPLLRPLDYAVLGALLLQLGGVYLPVLRQLLGTQALAPAAAAAALGLAVVPGLAVLLRERLRR</sequence>
<comment type="caution">
    <text evidence="12">The sequence shown here is derived from an EMBL/GenBank/DDBJ whole genome shotgun (WGS) entry which is preliminary data.</text>
</comment>
<gene>
    <name evidence="12" type="ORF">BJZ21_003762</name>
</gene>
<dbReference type="Pfam" id="PF00122">
    <property type="entry name" value="E1-E2_ATPase"/>
    <property type="match status" value="1"/>
</dbReference>
<dbReference type="NCBIfam" id="TIGR01494">
    <property type="entry name" value="ATPase_P-type"/>
    <property type="match status" value="2"/>
</dbReference>
<evidence type="ECO:0000259" key="11">
    <source>
        <dbReference type="Pfam" id="PF00689"/>
    </source>
</evidence>
<evidence type="ECO:0000256" key="9">
    <source>
        <dbReference type="SAM" id="Phobius"/>
    </source>
</evidence>